<dbReference type="CDD" id="cd00207">
    <property type="entry name" value="fer2"/>
    <property type="match status" value="1"/>
</dbReference>
<evidence type="ECO:0008006" key="11">
    <source>
        <dbReference type="Google" id="ProtNLM"/>
    </source>
</evidence>
<dbReference type="Gene3D" id="4.10.260.20">
    <property type="entry name" value="Iron hydrogenase, small subunit"/>
    <property type="match status" value="1"/>
</dbReference>
<protein>
    <recommendedName>
        <fullName evidence="11">[FeFe] hydrogenase, group A</fullName>
    </recommendedName>
</protein>
<evidence type="ECO:0000313" key="9">
    <source>
        <dbReference type="EMBL" id="EHL15933.1"/>
    </source>
</evidence>
<dbReference type="HOGENOM" id="CLU_018240_2_1_9"/>
<reference evidence="9 10" key="1">
    <citation type="submission" date="2011-08" db="EMBL/GenBank/DDBJ databases">
        <title>The Genome Sequence of Eubacteriaceae bacterium ACC19a.</title>
        <authorList>
            <consortium name="The Broad Institute Genome Sequencing Platform"/>
            <person name="Earl A."/>
            <person name="Ward D."/>
            <person name="Feldgarden M."/>
            <person name="Gevers D."/>
            <person name="Sizova M."/>
            <person name="Hazen A."/>
            <person name="Epstein S."/>
            <person name="Young S.K."/>
            <person name="Zeng Q."/>
            <person name="Gargeya S."/>
            <person name="Fitzgerald M."/>
            <person name="Haas B."/>
            <person name="Abouelleil A."/>
            <person name="Alvarado L."/>
            <person name="Arachchi H.M."/>
            <person name="Berlin A."/>
            <person name="Brown A."/>
            <person name="Chapman S.B."/>
            <person name="Chen Z."/>
            <person name="Dunbar C."/>
            <person name="Freedman E."/>
            <person name="Gearin G."/>
            <person name="Gellesch M."/>
            <person name="Goldberg J."/>
            <person name="Griggs A."/>
            <person name="Gujja S."/>
            <person name="Heiman D."/>
            <person name="Howarth C."/>
            <person name="Larson L."/>
            <person name="Lui A."/>
            <person name="MacDonald P.J.P."/>
            <person name="Montmayeur A."/>
            <person name="Murphy C."/>
            <person name="Neiman D."/>
            <person name="Pearson M."/>
            <person name="Priest M."/>
            <person name="Roberts A."/>
            <person name="Saif S."/>
            <person name="Shea T."/>
            <person name="Shenoy N."/>
            <person name="Sisk P."/>
            <person name="Stolte C."/>
            <person name="Sykes S."/>
            <person name="Wortman J."/>
            <person name="Nusbaum C."/>
            <person name="Birren B."/>
        </authorList>
    </citation>
    <scope>NUCLEOTIDE SEQUENCE [LARGE SCALE GENOMIC DNA]</scope>
    <source>
        <strain evidence="9 10">ACC19a</strain>
    </source>
</reference>
<evidence type="ECO:0000256" key="5">
    <source>
        <dbReference type="ARBA" id="ARBA00023014"/>
    </source>
</evidence>
<proteinExistence type="predicted"/>
<keyword evidence="2" id="KW-0479">Metal-binding</keyword>
<dbReference type="InterPro" id="IPR017900">
    <property type="entry name" value="4Fe4S_Fe_S_CS"/>
</dbReference>
<dbReference type="GO" id="GO:0008901">
    <property type="term" value="F:ferredoxin hydrogenase activity"/>
    <property type="evidence" value="ECO:0007669"/>
    <property type="project" value="InterPro"/>
</dbReference>
<evidence type="ECO:0000256" key="4">
    <source>
        <dbReference type="ARBA" id="ARBA00023004"/>
    </source>
</evidence>
<dbReference type="PROSITE" id="PS51379">
    <property type="entry name" value="4FE4S_FER_2"/>
    <property type="match status" value="2"/>
</dbReference>
<dbReference type="Proteomes" id="UP000006437">
    <property type="component" value="Unassembled WGS sequence"/>
</dbReference>
<dbReference type="Pfam" id="PF13510">
    <property type="entry name" value="Fer2_4"/>
    <property type="match status" value="1"/>
</dbReference>
<dbReference type="InterPro" id="IPR036991">
    <property type="entry name" value="Fe_hydrogenase_ssu_sf"/>
</dbReference>
<evidence type="ECO:0000259" key="8">
    <source>
        <dbReference type="PROSITE" id="PS51839"/>
    </source>
</evidence>
<dbReference type="FunFam" id="3.30.70.20:FF:000035">
    <property type="entry name" value="Iron hydrogenase 1"/>
    <property type="match status" value="1"/>
</dbReference>
<dbReference type="Gene3D" id="3.40.50.1780">
    <property type="match status" value="1"/>
</dbReference>
<dbReference type="Gene3D" id="3.40.950.10">
    <property type="entry name" value="Fe-only Hydrogenase (Larger Subunit), Chain L, domain 3"/>
    <property type="match status" value="1"/>
</dbReference>
<dbReference type="InterPro" id="IPR019574">
    <property type="entry name" value="NADH_UbQ_OxRdtase_Gsu_4Fe4S-bd"/>
</dbReference>
<keyword evidence="4" id="KW-0408">Iron</keyword>
<dbReference type="InterPro" id="IPR050340">
    <property type="entry name" value="Cytosolic_Fe-S_CAF"/>
</dbReference>
<dbReference type="Pfam" id="PF02256">
    <property type="entry name" value="Fe_hyd_SSU"/>
    <property type="match status" value="1"/>
</dbReference>
<dbReference type="InterPro" id="IPR003149">
    <property type="entry name" value="Fe_hydrogenase_ssu"/>
</dbReference>
<evidence type="ECO:0000256" key="3">
    <source>
        <dbReference type="ARBA" id="ARBA00022737"/>
    </source>
</evidence>
<dbReference type="SMART" id="SM00902">
    <property type="entry name" value="Fe_hyd_SSU"/>
    <property type="match status" value="1"/>
</dbReference>
<dbReference type="InterPro" id="IPR017896">
    <property type="entry name" value="4Fe4S_Fe-S-bd"/>
</dbReference>
<dbReference type="BioCyc" id="EBAC796937-HMP:GMGH-1655-MONOMER"/>
<dbReference type="Pfam" id="PF12838">
    <property type="entry name" value="Fer4_7"/>
    <property type="match status" value="1"/>
</dbReference>
<dbReference type="Gene3D" id="3.30.70.20">
    <property type="match status" value="1"/>
</dbReference>
<accession>G9WZP6</accession>
<dbReference type="PANTHER" id="PTHR11615">
    <property type="entry name" value="NITRATE, FORMATE, IRON DEHYDROGENASE"/>
    <property type="match status" value="1"/>
</dbReference>
<dbReference type="PROSITE" id="PS00198">
    <property type="entry name" value="4FE4S_FER_1"/>
    <property type="match status" value="1"/>
</dbReference>
<dbReference type="PATRIC" id="fig|796937.3.peg.843"/>
<evidence type="ECO:0000256" key="2">
    <source>
        <dbReference type="ARBA" id="ARBA00022723"/>
    </source>
</evidence>
<dbReference type="PROSITE" id="PS51085">
    <property type="entry name" value="2FE2S_FER_2"/>
    <property type="match status" value="1"/>
</dbReference>
<name>G9WZP6_9FIRM</name>
<evidence type="ECO:0000313" key="10">
    <source>
        <dbReference type="Proteomes" id="UP000006437"/>
    </source>
</evidence>
<keyword evidence="5" id="KW-0411">Iron-sulfur</keyword>
<dbReference type="InterPro" id="IPR004108">
    <property type="entry name" value="Fe_hydrogenase_lsu_C"/>
</dbReference>
<comment type="caution">
    <text evidence="9">The sequence shown here is derived from an EMBL/GenBank/DDBJ whole genome shotgun (WGS) entry which is preliminary data.</text>
</comment>
<dbReference type="Gene3D" id="3.10.20.740">
    <property type="match status" value="1"/>
</dbReference>
<feature type="domain" description="4Fe-4S His(Cys)3-ligated-type" evidence="8">
    <location>
        <begin position="78"/>
        <end position="117"/>
    </location>
</feature>
<dbReference type="AlphaFoldDB" id="G9WZP6"/>
<dbReference type="PROSITE" id="PS51839">
    <property type="entry name" value="4FE4S_HC3"/>
    <property type="match status" value="1"/>
</dbReference>
<evidence type="ECO:0000256" key="1">
    <source>
        <dbReference type="ARBA" id="ARBA00022485"/>
    </source>
</evidence>
<dbReference type="EMBL" id="AFZE01000008">
    <property type="protein sequence ID" value="EHL15933.1"/>
    <property type="molecule type" value="Genomic_DNA"/>
</dbReference>
<dbReference type="RefSeq" id="WP_009525876.1">
    <property type="nucleotide sequence ID" value="NZ_JH414557.1"/>
</dbReference>
<dbReference type="GO" id="GO:0051539">
    <property type="term" value="F:4 iron, 4 sulfur cluster binding"/>
    <property type="evidence" value="ECO:0007669"/>
    <property type="project" value="UniProtKB-KW"/>
</dbReference>
<feature type="domain" description="4Fe-4S ferredoxin-type" evidence="7">
    <location>
        <begin position="179"/>
        <end position="208"/>
    </location>
</feature>
<keyword evidence="3" id="KW-0677">Repeat</keyword>
<dbReference type="Pfam" id="PF10588">
    <property type="entry name" value="NADH-G_4Fe-4S_3"/>
    <property type="match status" value="1"/>
</dbReference>
<feature type="domain" description="2Fe-2S ferredoxin-type" evidence="6">
    <location>
        <begin position="1"/>
        <end position="78"/>
    </location>
</feature>
<dbReference type="SUPFAM" id="SSF54292">
    <property type="entry name" value="2Fe-2S ferredoxin-like"/>
    <property type="match status" value="1"/>
</dbReference>
<sequence length="594" mass="65871">MVNLIIDDVNVSVDEGTSIMDAAKIVGINIPKLCFLKDINEIAACRVCVVEVEGIDRLVTSCNNSVEEGMIIHTDSQRVRLDRYRTVQMILSQHDCKCATCVRSGNCSLQALSNDLNIRDILYGEVLERQEWDRTFPLVRNSTKCIKCMRCIQVCDKIQSLNVWELEGTGARSTVNVSGSRTIKEADCSLCGQCITHCPVGALVERDDTERLWRAFADPNKVVVVQVAPAVRTAWAEDSNLGREAGTVNKIFEGLKKMGADYVFDTSFSADLTIMEEAYEFIDRFSNGDLKERPMFTSCCPGWVRFIKSQYPHLVKQLSTAKSPMQMFGSVMKSYFAQSIGKNPEDIVSVAIMPCLAKKGESNMELFHGEYAGHDTDLVITTREFVRMLRASHINIENLVGIEPDKLFHDYSGAGVIFGATGGVMEAALRTAYHAIMGVNCPADAFDVVRASSQETGIVEANFELNGTNLRIGVANGLGNARKLIDSVENGEKHYDFVEIMACPGGCVGGGGQPIHDGSELAFERGKNLYFIDESSTIRYSHENPDIKAIYENYFKEPNSHKAHSLLHTDHNLWEMPSAPKKNRNGYVLPAKIR</sequence>
<dbReference type="InterPro" id="IPR013352">
    <property type="entry name" value="Fe_hydrogenase_subset"/>
</dbReference>
<dbReference type="SMART" id="SM00929">
    <property type="entry name" value="NADH-G_4Fe-4S_3"/>
    <property type="match status" value="1"/>
</dbReference>
<evidence type="ECO:0000259" key="7">
    <source>
        <dbReference type="PROSITE" id="PS51379"/>
    </source>
</evidence>
<dbReference type="SUPFAM" id="SSF53920">
    <property type="entry name" value="Fe-only hydrogenase"/>
    <property type="match status" value="1"/>
</dbReference>
<organism evidence="9 10">
    <name type="scientific">Peptoanaerobacter stomatis</name>
    <dbReference type="NCBI Taxonomy" id="796937"/>
    <lineage>
        <taxon>Bacteria</taxon>
        <taxon>Bacillati</taxon>
        <taxon>Bacillota</taxon>
        <taxon>Clostridia</taxon>
        <taxon>Peptostreptococcales</taxon>
        <taxon>Filifactoraceae</taxon>
        <taxon>Peptoanaerobacter</taxon>
    </lineage>
</organism>
<dbReference type="InterPro" id="IPR001041">
    <property type="entry name" value="2Fe-2S_ferredoxin-type"/>
</dbReference>
<dbReference type="SUPFAM" id="SSF54862">
    <property type="entry name" value="4Fe-4S ferredoxins"/>
    <property type="match status" value="1"/>
</dbReference>
<dbReference type="InterPro" id="IPR036010">
    <property type="entry name" value="2Fe-2S_ferredoxin-like_sf"/>
</dbReference>
<evidence type="ECO:0000259" key="6">
    <source>
        <dbReference type="PROSITE" id="PS51085"/>
    </source>
</evidence>
<feature type="domain" description="4Fe-4S ferredoxin-type" evidence="7">
    <location>
        <begin position="136"/>
        <end position="166"/>
    </location>
</feature>
<dbReference type="NCBIfam" id="TIGR02512">
    <property type="entry name" value="FeFe_hydrog_A"/>
    <property type="match status" value="1"/>
</dbReference>
<dbReference type="Pfam" id="PF02906">
    <property type="entry name" value="Fe_hyd_lg_C"/>
    <property type="match status" value="1"/>
</dbReference>
<keyword evidence="1" id="KW-0004">4Fe-4S</keyword>
<dbReference type="InterPro" id="IPR009016">
    <property type="entry name" value="Fe_hydrogenase"/>
</dbReference>
<gene>
    <name evidence="9" type="ORF">HMPREF9629_01647</name>
</gene>
<dbReference type="GO" id="GO:0005506">
    <property type="term" value="F:iron ion binding"/>
    <property type="evidence" value="ECO:0007669"/>
    <property type="project" value="InterPro"/>
</dbReference>